<dbReference type="SUPFAM" id="SSF55785">
    <property type="entry name" value="PYP-like sensor domain (PAS domain)"/>
    <property type="match status" value="1"/>
</dbReference>
<dbReference type="EC" id="3.1.4.52" evidence="1"/>
<gene>
    <name evidence="3" type="ORF">CW740_09550</name>
</gene>
<name>A0A2K9AWG5_9GAMM</name>
<dbReference type="PROSITE" id="PS50112">
    <property type="entry name" value="PAS"/>
    <property type="match status" value="1"/>
</dbReference>
<dbReference type="CDD" id="cd00130">
    <property type="entry name" value="PAS"/>
    <property type="match status" value="1"/>
</dbReference>
<dbReference type="SMART" id="SM00267">
    <property type="entry name" value="GGDEF"/>
    <property type="match status" value="1"/>
</dbReference>
<dbReference type="AlphaFoldDB" id="A0A2K9AWG5"/>
<proteinExistence type="predicted"/>
<dbReference type="Pfam" id="PF00563">
    <property type="entry name" value="EAL"/>
    <property type="match status" value="1"/>
</dbReference>
<dbReference type="KEGG" id="kpd:CW740_09550"/>
<evidence type="ECO:0000313" key="4">
    <source>
        <dbReference type="Proteomes" id="UP000232693"/>
    </source>
</evidence>
<dbReference type="PANTHER" id="PTHR44757:SF2">
    <property type="entry name" value="BIOFILM ARCHITECTURE MAINTENANCE PROTEIN MBAA"/>
    <property type="match status" value="1"/>
</dbReference>
<dbReference type="NCBIfam" id="TIGR00229">
    <property type="entry name" value="sensory_box"/>
    <property type="match status" value="1"/>
</dbReference>
<dbReference type="SUPFAM" id="SSF53850">
    <property type="entry name" value="Periplasmic binding protein-like II"/>
    <property type="match status" value="1"/>
</dbReference>
<dbReference type="Gene3D" id="3.40.190.10">
    <property type="entry name" value="Periplasmic binding protein-like II"/>
    <property type="match status" value="2"/>
</dbReference>
<dbReference type="Pfam" id="PF00990">
    <property type="entry name" value="GGDEF"/>
    <property type="match status" value="1"/>
</dbReference>
<dbReference type="InterPro" id="IPR043128">
    <property type="entry name" value="Rev_trsase/Diguanyl_cyclase"/>
</dbReference>
<sequence>MIYKVVISAVFVCLLTIAMIFQFQGSGSDGGREVRVGLYQNSPKIYRNAEDEPDGLFIKLIEAIAEEESWQLSYVDCEWSDCLPMLSNNGIDLMPDVAITEKRDQNYDFHTLPVTHSWSGIWARKDIEILGIPDLRGVRIAVLKDSVQEAALQKMMMGYGVGFKPVEVNTFDEGFQAVVNGRADAVIVNVHYANMHARELGLHETPIMLNPASLFYVTAAGTNRDLLNAIDKHIEQWRSEPDSPYYEALKSAMVPTQEPRIPKLVLWALIIGGAIIVIMFGVASLLRWQVQKRTKTLSRTNIRFNHLLKASPVVLYQLVMEEGGFRPVWVSGNIKRIFGYDPEELYELNWWQDVLHQDDRTNTIEQFGGIFDSGHLVHEYRVHDKEGKVRYIRDELQLLGNNKEGKVEIVGSWSDLTDIYEKEDRLVFLSQYDPFTHLPNRQKLQERVEEAIERSKQFHESFAILSIDIDHFKKINETLSYQVGDAVILRVAERLKHILKLEDTLARIGGDDFVLVINEDVDVEKVSKIARKVIQRFSAPLRVDEHELMITASIGVAIYPEDGRDPDTLLKNAEIARYSAKKAGRNRFEFFNDRLAEGMHENLMLESALRVAVERDELVLHYQPLVCFSDIGMVGVEALVRWQHPTMGLIPPYKFIPLAEETGLIGDIGLWVLREACQQVVKWDKAGLNIGCVSVNISVQQIETGLLPKQAKEVFQETGLAPSRLFLELTESTIMQDPEKAANAMAEFKEMGVKLAVDDFGTGYSSMAYLKRLPLDRLKIDRSFIKDIGQDANDEAICKAIIQLAKSLGLETVAEGVEEESHAEFLKALGCDVAQGYLYSKPVPALELAAKWQKK</sequence>
<dbReference type="PROSITE" id="PS50887">
    <property type="entry name" value="GGDEF"/>
    <property type="match status" value="1"/>
</dbReference>
<evidence type="ECO:0000256" key="2">
    <source>
        <dbReference type="ARBA" id="ARBA00022636"/>
    </source>
</evidence>
<dbReference type="InterPro" id="IPR035965">
    <property type="entry name" value="PAS-like_dom_sf"/>
</dbReference>
<dbReference type="SMART" id="SM00052">
    <property type="entry name" value="EAL"/>
    <property type="match status" value="1"/>
</dbReference>
<dbReference type="SUPFAM" id="SSF141868">
    <property type="entry name" value="EAL domain-like"/>
    <property type="match status" value="1"/>
</dbReference>
<dbReference type="Gene3D" id="3.20.20.450">
    <property type="entry name" value="EAL domain"/>
    <property type="match status" value="1"/>
</dbReference>
<dbReference type="InterPro" id="IPR013655">
    <property type="entry name" value="PAS_fold_3"/>
</dbReference>
<evidence type="ECO:0000256" key="1">
    <source>
        <dbReference type="ARBA" id="ARBA00012282"/>
    </source>
</evidence>
<keyword evidence="2" id="KW-0973">c-di-GMP</keyword>
<dbReference type="Pfam" id="PF08447">
    <property type="entry name" value="PAS_3"/>
    <property type="match status" value="1"/>
</dbReference>
<dbReference type="Pfam" id="PF00497">
    <property type="entry name" value="SBP_bac_3"/>
    <property type="match status" value="1"/>
</dbReference>
<dbReference type="SUPFAM" id="SSF55073">
    <property type="entry name" value="Nucleotide cyclase"/>
    <property type="match status" value="1"/>
</dbReference>
<dbReference type="Gene3D" id="3.30.450.20">
    <property type="entry name" value="PAS domain"/>
    <property type="match status" value="1"/>
</dbReference>
<dbReference type="InterPro" id="IPR029787">
    <property type="entry name" value="Nucleotide_cyclase"/>
</dbReference>
<organism evidence="3 4">
    <name type="scientific">Kangiella profundi</name>
    <dbReference type="NCBI Taxonomy" id="1561924"/>
    <lineage>
        <taxon>Bacteria</taxon>
        <taxon>Pseudomonadati</taxon>
        <taxon>Pseudomonadota</taxon>
        <taxon>Gammaproteobacteria</taxon>
        <taxon>Kangiellales</taxon>
        <taxon>Kangiellaceae</taxon>
        <taxon>Kangiella</taxon>
    </lineage>
</organism>
<dbReference type="CDD" id="cd01948">
    <property type="entry name" value="EAL"/>
    <property type="match status" value="1"/>
</dbReference>
<dbReference type="EMBL" id="CP025120">
    <property type="protein sequence ID" value="AUD79471.1"/>
    <property type="molecule type" value="Genomic_DNA"/>
</dbReference>
<dbReference type="Proteomes" id="UP000232693">
    <property type="component" value="Chromosome"/>
</dbReference>
<dbReference type="FunFam" id="3.20.20.450:FF:000001">
    <property type="entry name" value="Cyclic di-GMP phosphodiesterase yahA"/>
    <property type="match status" value="1"/>
</dbReference>
<accession>A0A2K9AWG5</accession>
<dbReference type="InterPro" id="IPR052155">
    <property type="entry name" value="Biofilm_reg_signaling"/>
</dbReference>
<protein>
    <recommendedName>
        <fullName evidence="1">cyclic-guanylate-specific phosphodiesterase</fullName>
        <ecNumber evidence="1">3.1.4.52</ecNumber>
    </recommendedName>
</protein>
<dbReference type="SMART" id="SM00062">
    <property type="entry name" value="PBPb"/>
    <property type="match status" value="1"/>
</dbReference>
<dbReference type="PROSITE" id="PS50883">
    <property type="entry name" value="EAL"/>
    <property type="match status" value="1"/>
</dbReference>
<keyword evidence="4" id="KW-1185">Reference proteome</keyword>
<dbReference type="GO" id="GO:0071111">
    <property type="term" value="F:cyclic-guanylate-specific phosphodiesterase activity"/>
    <property type="evidence" value="ECO:0007669"/>
    <property type="project" value="UniProtKB-EC"/>
</dbReference>
<dbReference type="InterPro" id="IPR001638">
    <property type="entry name" value="Solute-binding_3/MltF_N"/>
</dbReference>
<dbReference type="InterPro" id="IPR000160">
    <property type="entry name" value="GGDEF_dom"/>
</dbReference>
<dbReference type="InterPro" id="IPR035919">
    <property type="entry name" value="EAL_sf"/>
</dbReference>
<dbReference type="OrthoDB" id="8416215at2"/>
<dbReference type="InterPro" id="IPR000014">
    <property type="entry name" value="PAS"/>
</dbReference>
<dbReference type="InterPro" id="IPR001633">
    <property type="entry name" value="EAL_dom"/>
</dbReference>
<dbReference type="Gene3D" id="3.30.70.270">
    <property type="match status" value="1"/>
</dbReference>
<dbReference type="NCBIfam" id="TIGR00254">
    <property type="entry name" value="GGDEF"/>
    <property type="match status" value="1"/>
</dbReference>
<dbReference type="PANTHER" id="PTHR44757">
    <property type="entry name" value="DIGUANYLATE CYCLASE DGCP"/>
    <property type="match status" value="1"/>
</dbReference>
<reference evidence="3 4" key="1">
    <citation type="submission" date="2017-12" db="EMBL/GenBank/DDBJ databases">
        <title>Kangiella profundi FT102 completed genome.</title>
        <authorList>
            <person name="Xu J."/>
            <person name="Wang J."/>
            <person name="Lu Y."/>
        </authorList>
    </citation>
    <scope>NUCLEOTIDE SEQUENCE [LARGE SCALE GENOMIC DNA]</scope>
    <source>
        <strain evidence="3 4">FT102</strain>
    </source>
</reference>
<dbReference type="RefSeq" id="WP_106647282.1">
    <property type="nucleotide sequence ID" value="NZ_BMGO01000001.1"/>
</dbReference>
<dbReference type="CDD" id="cd01949">
    <property type="entry name" value="GGDEF"/>
    <property type="match status" value="1"/>
</dbReference>
<evidence type="ECO:0000313" key="3">
    <source>
        <dbReference type="EMBL" id="AUD79471.1"/>
    </source>
</evidence>